<evidence type="ECO:0000256" key="1">
    <source>
        <dbReference type="ARBA" id="ARBA00000012"/>
    </source>
</evidence>
<dbReference type="GO" id="GO:0046656">
    <property type="term" value="P:folic acid biosynthetic process"/>
    <property type="evidence" value="ECO:0007669"/>
    <property type="project" value="UniProtKB-KW"/>
</dbReference>
<dbReference type="NCBIfam" id="TIGR01496">
    <property type="entry name" value="DHPS"/>
    <property type="match status" value="1"/>
</dbReference>
<protein>
    <recommendedName>
        <fullName evidence="6 12">Dihydropteroate synthase</fullName>
        <shortName evidence="12">DHPS</shortName>
        <ecNumber evidence="5 12">2.5.1.15</ecNumber>
    </recommendedName>
    <alternativeName>
        <fullName evidence="11 12">Dihydropteroate pyrophosphorylase</fullName>
    </alternativeName>
</protein>
<keyword evidence="10 12" id="KW-0289">Folate biosynthesis</keyword>
<comment type="catalytic activity">
    <reaction evidence="1">
        <text>(7,8-dihydropterin-6-yl)methyl diphosphate + 4-aminobenzoate = 7,8-dihydropteroate + diphosphate</text>
        <dbReference type="Rhea" id="RHEA:19949"/>
        <dbReference type="ChEBI" id="CHEBI:17836"/>
        <dbReference type="ChEBI" id="CHEBI:17839"/>
        <dbReference type="ChEBI" id="CHEBI:33019"/>
        <dbReference type="ChEBI" id="CHEBI:72950"/>
        <dbReference type="EC" id="2.5.1.15"/>
    </reaction>
</comment>
<dbReference type="PROSITE" id="PS50972">
    <property type="entry name" value="PTERIN_BINDING"/>
    <property type="match status" value="1"/>
</dbReference>
<dbReference type="CDD" id="cd00739">
    <property type="entry name" value="DHPS"/>
    <property type="match status" value="1"/>
</dbReference>
<dbReference type="STRING" id="1312852.EG19_00505"/>
<keyword evidence="9 12" id="KW-0460">Magnesium</keyword>
<evidence type="ECO:0000256" key="8">
    <source>
        <dbReference type="ARBA" id="ARBA00022723"/>
    </source>
</evidence>
<evidence type="ECO:0000256" key="10">
    <source>
        <dbReference type="ARBA" id="ARBA00022909"/>
    </source>
</evidence>
<keyword evidence="7 12" id="KW-0808">Transferase</keyword>
<dbReference type="RefSeq" id="WP_038048109.1">
    <property type="nucleotide sequence ID" value="NZ_JMFG01000011.1"/>
</dbReference>
<evidence type="ECO:0000313" key="15">
    <source>
        <dbReference type="Proteomes" id="UP000027284"/>
    </source>
</evidence>
<accession>A0A062XNE0</accession>
<dbReference type="InterPro" id="IPR006390">
    <property type="entry name" value="DHP_synth_dom"/>
</dbReference>
<evidence type="ECO:0000256" key="12">
    <source>
        <dbReference type="RuleBase" id="RU361205"/>
    </source>
</evidence>
<comment type="function">
    <text evidence="12">Catalyzes the condensation of para-aminobenzoate (pABA) with 6-hydroxymethyl-7,8-dihydropterin diphosphate (DHPt-PP) to form 7,8-dihydropteroate (H2Pte), the immediate precursor of folate derivatives.</text>
</comment>
<dbReference type="InterPro" id="IPR045031">
    <property type="entry name" value="DHP_synth-like"/>
</dbReference>
<dbReference type="Gene3D" id="3.20.20.20">
    <property type="entry name" value="Dihydropteroate synthase-like"/>
    <property type="match status" value="1"/>
</dbReference>
<comment type="similarity">
    <text evidence="4 12">Belongs to the DHPS family.</text>
</comment>
<keyword evidence="15" id="KW-1185">Reference proteome</keyword>
<comment type="cofactor">
    <cofactor evidence="2 12">
        <name>Mg(2+)</name>
        <dbReference type="ChEBI" id="CHEBI:18420"/>
    </cofactor>
</comment>
<organism evidence="14 15">
    <name type="scientific">Thermoanaerobaculum aquaticum</name>
    <dbReference type="NCBI Taxonomy" id="1312852"/>
    <lineage>
        <taxon>Bacteria</taxon>
        <taxon>Pseudomonadati</taxon>
        <taxon>Acidobacteriota</taxon>
        <taxon>Thermoanaerobaculia</taxon>
        <taxon>Thermoanaerobaculales</taxon>
        <taxon>Thermoanaerobaculaceae</taxon>
        <taxon>Thermoanaerobaculum</taxon>
    </lineage>
</organism>
<dbReference type="EC" id="2.5.1.15" evidence="5 12"/>
<evidence type="ECO:0000256" key="9">
    <source>
        <dbReference type="ARBA" id="ARBA00022842"/>
    </source>
</evidence>
<comment type="caution">
    <text evidence="14">The sequence shown here is derived from an EMBL/GenBank/DDBJ whole genome shotgun (WGS) entry which is preliminary data.</text>
</comment>
<dbReference type="GO" id="GO:0004156">
    <property type="term" value="F:dihydropteroate synthase activity"/>
    <property type="evidence" value="ECO:0007669"/>
    <property type="project" value="UniProtKB-EC"/>
</dbReference>
<sequence length="276" mass="28142">MGGFEPQRVFAGGSPAIMGILNVTPDSFSDGGLFLEHQAAVARGLEMLAEGAVIVDVGGESTRPGAAPVPADEEAARVVPVLAALAQKAPQAVLSVDTSKPDVAEKALAAGAQLVNDVTAGGDPRMLEVVAEAGAGIVLMHMRGTPQTMQQDTRYTHVVAEVAEFLAARADAALAAGVPKERIFLDPGIGFGKDLEGNLALLRALAHLAALGFALVLGVSRKSFIGQLTGAAVGERLPGSLAALLPALGCPQVVVRVHDVAATKQFLQVARAVRAA</sequence>
<dbReference type="GO" id="GO:0005829">
    <property type="term" value="C:cytosol"/>
    <property type="evidence" value="ECO:0007669"/>
    <property type="project" value="TreeGrafter"/>
</dbReference>
<evidence type="ECO:0000256" key="2">
    <source>
        <dbReference type="ARBA" id="ARBA00001946"/>
    </source>
</evidence>
<dbReference type="GO" id="GO:0046872">
    <property type="term" value="F:metal ion binding"/>
    <property type="evidence" value="ECO:0007669"/>
    <property type="project" value="UniProtKB-KW"/>
</dbReference>
<dbReference type="UniPathway" id="UPA00077">
    <property type="reaction ID" value="UER00156"/>
</dbReference>
<reference evidence="14 15" key="1">
    <citation type="submission" date="2014-04" db="EMBL/GenBank/DDBJ databases">
        <title>The Genome Sequence of Thermoanaerobaculum aquaticum MP-01, The First Cultivated Group 23 Acidobacterium.</title>
        <authorList>
            <person name="Stamps B.W."/>
            <person name="Losey N.A."/>
            <person name="Lawson P.A."/>
            <person name="Stevenson B.S."/>
        </authorList>
    </citation>
    <scope>NUCLEOTIDE SEQUENCE [LARGE SCALE GENOMIC DNA]</scope>
    <source>
        <strain evidence="14 15">MP-01</strain>
    </source>
</reference>
<evidence type="ECO:0000256" key="7">
    <source>
        <dbReference type="ARBA" id="ARBA00022679"/>
    </source>
</evidence>
<keyword evidence="8 12" id="KW-0479">Metal-binding</keyword>
<dbReference type="Proteomes" id="UP000027284">
    <property type="component" value="Unassembled WGS sequence"/>
</dbReference>
<dbReference type="InterPro" id="IPR000489">
    <property type="entry name" value="Pterin-binding_dom"/>
</dbReference>
<dbReference type="OrthoDB" id="9811744at2"/>
<evidence type="ECO:0000256" key="11">
    <source>
        <dbReference type="ARBA" id="ARBA00030193"/>
    </source>
</evidence>
<evidence type="ECO:0000256" key="6">
    <source>
        <dbReference type="ARBA" id="ARBA00016919"/>
    </source>
</evidence>
<comment type="pathway">
    <text evidence="3 12">Cofactor biosynthesis; tetrahydrofolate biosynthesis; 7,8-dihydrofolate from 2-amino-4-hydroxy-6-hydroxymethyl-7,8-dihydropteridine diphosphate and 4-aminobenzoate: step 1/2.</text>
</comment>
<dbReference type="SUPFAM" id="SSF51717">
    <property type="entry name" value="Dihydropteroate synthetase-like"/>
    <property type="match status" value="1"/>
</dbReference>
<evidence type="ECO:0000256" key="3">
    <source>
        <dbReference type="ARBA" id="ARBA00004763"/>
    </source>
</evidence>
<proteinExistence type="inferred from homology"/>
<name>A0A062XNE0_9BACT</name>
<dbReference type="EMBL" id="JMFG01000011">
    <property type="protein sequence ID" value="KDA54087.1"/>
    <property type="molecule type" value="Genomic_DNA"/>
</dbReference>
<evidence type="ECO:0000313" key="14">
    <source>
        <dbReference type="EMBL" id="KDA54087.1"/>
    </source>
</evidence>
<dbReference type="PROSITE" id="PS00793">
    <property type="entry name" value="DHPS_2"/>
    <property type="match status" value="1"/>
</dbReference>
<dbReference type="PROSITE" id="PS00792">
    <property type="entry name" value="DHPS_1"/>
    <property type="match status" value="1"/>
</dbReference>
<evidence type="ECO:0000259" key="13">
    <source>
        <dbReference type="PROSITE" id="PS50972"/>
    </source>
</evidence>
<gene>
    <name evidence="14" type="ORF">EG19_00505</name>
</gene>
<dbReference type="GO" id="GO:0046654">
    <property type="term" value="P:tetrahydrofolate biosynthetic process"/>
    <property type="evidence" value="ECO:0007669"/>
    <property type="project" value="UniProtKB-UniPathway"/>
</dbReference>
<dbReference type="PANTHER" id="PTHR20941:SF1">
    <property type="entry name" value="FOLIC ACID SYNTHESIS PROTEIN FOL1"/>
    <property type="match status" value="1"/>
</dbReference>
<evidence type="ECO:0000256" key="5">
    <source>
        <dbReference type="ARBA" id="ARBA00012458"/>
    </source>
</evidence>
<dbReference type="PANTHER" id="PTHR20941">
    <property type="entry name" value="FOLATE SYNTHESIS PROTEINS"/>
    <property type="match status" value="1"/>
</dbReference>
<evidence type="ECO:0000256" key="4">
    <source>
        <dbReference type="ARBA" id="ARBA00009503"/>
    </source>
</evidence>
<feature type="domain" description="Pterin-binding" evidence="13">
    <location>
        <begin position="15"/>
        <end position="268"/>
    </location>
</feature>
<dbReference type="InterPro" id="IPR011005">
    <property type="entry name" value="Dihydropteroate_synth-like_sf"/>
</dbReference>
<dbReference type="AlphaFoldDB" id="A0A062XNE0"/>
<dbReference type="FunFam" id="3.20.20.20:FF:000006">
    <property type="entry name" value="Dihydropteroate synthase"/>
    <property type="match status" value="1"/>
</dbReference>
<dbReference type="Pfam" id="PF00809">
    <property type="entry name" value="Pterin_bind"/>
    <property type="match status" value="1"/>
</dbReference>